<gene>
    <name evidence="1" type="ORF">UT17_C0002G0016</name>
</gene>
<dbReference type="Proteomes" id="UP000034774">
    <property type="component" value="Unassembled WGS sequence"/>
</dbReference>
<evidence type="ECO:0000313" key="2">
    <source>
        <dbReference type="Proteomes" id="UP000034774"/>
    </source>
</evidence>
<protein>
    <submittedName>
        <fullName evidence="1">Uncharacterized protein</fullName>
    </submittedName>
</protein>
<sequence>MERLRSEIIEEYFFDVPVWDAEGHICPAPPEVISKFEELKHTWMEILPKLPQEVPSVALYPIYKGDKQGYVVATQIIYKPSSIPEED</sequence>
<dbReference type="STRING" id="1618572.UT17_C0002G0016"/>
<name>A0A0G0LKC2_9BACT</name>
<organism evidence="1 2">
    <name type="scientific">Candidatus Woesebacteria bacterium GW2011_GWB1_39_10</name>
    <dbReference type="NCBI Taxonomy" id="1618572"/>
    <lineage>
        <taxon>Bacteria</taxon>
        <taxon>Candidatus Woeseibacteriota</taxon>
    </lineage>
</organism>
<proteinExistence type="predicted"/>
<dbReference type="EMBL" id="LBVU01000002">
    <property type="protein sequence ID" value="KKQ92353.1"/>
    <property type="molecule type" value="Genomic_DNA"/>
</dbReference>
<comment type="caution">
    <text evidence="1">The sequence shown here is derived from an EMBL/GenBank/DDBJ whole genome shotgun (WGS) entry which is preliminary data.</text>
</comment>
<dbReference type="AlphaFoldDB" id="A0A0G0LKC2"/>
<accession>A0A0G0LKC2</accession>
<evidence type="ECO:0000313" key="1">
    <source>
        <dbReference type="EMBL" id="KKQ92353.1"/>
    </source>
</evidence>
<reference evidence="1 2" key="1">
    <citation type="journal article" date="2015" name="Nature">
        <title>rRNA introns, odd ribosomes, and small enigmatic genomes across a large radiation of phyla.</title>
        <authorList>
            <person name="Brown C.T."/>
            <person name="Hug L.A."/>
            <person name="Thomas B.C."/>
            <person name="Sharon I."/>
            <person name="Castelle C.J."/>
            <person name="Singh A."/>
            <person name="Wilkins M.J."/>
            <person name="Williams K.H."/>
            <person name="Banfield J.F."/>
        </authorList>
    </citation>
    <scope>NUCLEOTIDE SEQUENCE [LARGE SCALE GENOMIC DNA]</scope>
</reference>